<evidence type="ECO:0000313" key="3">
    <source>
        <dbReference type="EMBL" id="AAP06313.1"/>
    </source>
</evidence>
<evidence type="ECO:0000256" key="1">
    <source>
        <dbReference type="ARBA" id="ARBA00022729"/>
    </source>
</evidence>
<gene>
    <name evidence="5" type="ORF">EWB00_005012</name>
</gene>
<keyword evidence="2" id="KW-0676">Redox-active center</keyword>
<organism evidence="3">
    <name type="scientific">Schistosoma japonicum</name>
    <name type="common">Blood fluke</name>
    <dbReference type="NCBI Taxonomy" id="6182"/>
    <lineage>
        <taxon>Eukaryota</taxon>
        <taxon>Metazoa</taxon>
        <taxon>Spiralia</taxon>
        <taxon>Lophotrochozoa</taxon>
        <taxon>Platyhelminthes</taxon>
        <taxon>Trematoda</taxon>
        <taxon>Digenea</taxon>
        <taxon>Strigeidida</taxon>
        <taxon>Schistosomatoidea</taxon>
        <taxon>Schistosomatidae</taxon>
        <taxon>Schistosoma</taxon>
    </lineage>
</organism>
<dbReference type="GO" id="GO:0005789">
    <property type="term" value="C:endoplasmic reticulum membrane"/>
    <property type="evidence" value="ECO:0007669"/>
    <property type="project" value="TreeGrafter"/>
</dbReference>
<evidence type="ECO:0000313" key="5">
    <source>
        <dbReference type="EMBL" id="TNN10876.1"/>
    </source>
</evidence>
<reference evidence="4" key="2">
    <citation type="journal article" date="2009" name="Nature">
        <title>The Schistosoma japonicum genome reveals features of host-parasite interplay.</title>
        <authorList>
            <person name="Liu F."/>
            <person name="Zhou Y."/>
            <person name="Wang Z.Q."/>
            <person name="Lu G."/>
            <person name="Zheng H."/>
            <person name="Brindley P.J."/>
            <person name="McManus D.P."/>
            <person name="Blair D."/>
            <person name="Zhang Q.H."/>
            <person name="Zhong Y."/>
            <person name="Wang S."/>
            <person name="Han Z.G."/>
            <person name="Chen Z."/>
        </authorList>
    </citation>
    <scope>NUCLEOTIDE SEQUENCE</scope>
    <source>
        <strain evidence="4">Anhui</strain>
    </source>
</reference>
<dbReference type="EMBL" id="SKCS01000333">
    <property type="protein sequence ID" value="TNN10878.1"/>
    <property type="molecule type" value="Genomic_DNA"/>
</dbReference>
<dbReference type="STRING" id="6182.Q86EE4"/>
<accession>Q86EE4</accession>
<reference evidence="5 6" key="4">
    <citation type="submission" date="2019-03" db="EMBL/GenBank/DDBJ databases">
        <title>An improved genome assembly of the fluke Schistosoma japonicum.</title>
        <authorList>
            <person name="Hu W."/>
            <person name="Luo F."/>
            <person name="Yin M."/>
            <person name="Mo X."/>
            <person name="Sun C."/>
            <person name="Wu Q."/>
            <person name="Zhu B."/>
            <person name="Xiang M."/>
            <person name="Wang J."/>
            <person name="Wang Y."/>
            <person name="Zhang T."/>
            <person name="Xu B."/>
            <person name="Zheng H."/>
            <person name="Feng Z."/>
        </authorList>
    </citation>
    <scope>NUCLEOTIDE SEQUENCE [LARGE SCALE GENOMIC DNA]</scope>
    <source>
        <strain evidence="5">HuSjv2</strain>
        <tissue evidence="5">Worms</tissue>
    </source>
</reference>
<reference evidence="4" key="3">
    <citation type="submission" date="2009-03" db="EMBL/GenBank/DDBJ databases">
        <authorList>
            <person name="Gang L."/>
        </authorList>
    </citation>
    <scope>NUCLEOTIDE SEQUENCE</scope>
    <source>
        <strain evidence="4">Anhui</strain>
    </source>
</reference>
<name>Q86EE4_SCHJA</name>
<dbReference type="Proteomes" id="UP000311919">
    <property type="component" value="Unassembled WGS sequence"/>
</dbReference>
<dbReference type="GO" id="GO:0004791">
    <property type="term" value="F:thioredoxin-disulfide reductase (NADPH) activity"/>
    <property type="evidence" value="ECO:0007669"/>
    <property type="project" value="TreeGrafter"/>
</dbReference>
<dbReference type="Pfam" id="PF10262">
    <property type="entry name" value="Rdx"/>
    <property type="match status" value="1"/>
</dbReference>
<dbReference type="SUPFAM" id="SSF52833">
    <property type="entry name" value="Thioredoxin-like"/>
    <property type="match status" value="1"/>
</dbReference>
<dbReference type="AlphaFoldDB" id="Q86EE4"/>
<evidence type="ECO:0000256" key="2">
    <source>
        <dbReference type="ARBA" id="ARBA00023284"/>
    </source>
</evidence>
<dbReference type="Gene3D" id="3.40.30.10">
    <property type="entry name" value="Glutaredoxin"/>
    <property type="match status" value="1"/>
</dbReference>
<evidence type="ECO:0000313" key="6">
    <source>
        <dbReference type="Proteomes" id="UP000311919"/>
    </source>
</evidence>
<dbReference type="EMBL" id="SKCS01000333">
    <property type="protein sequence ID" value="TNN10877.1"/>
    <property type="molecule type" value="Genomic_DNA"/>
</dbReference>
<dbReference type="EMBL" id="FN317604">
    <property type="protein sequence ID" value="CAX73334.1"/>
    <property type="molecule type" value="mRNA"/>
</dbReference>
<dbReference type="EMBL" id="AY223274">
    <property type="protein sequence ID" value="AAP06313.1"/>
    <property type="molecule type" value="mRNA"/>
</dbReference>
<protein>
    <submittedName>
        <fullName evidence="3">Clone ZZD481 mRNA sequence</fullName>
    </submittedName>
    <submittedName>
        <fullName evidence="4">SelT-like protein</fullName>
    </submittedName>
    <submittedName>
        <fullName evidence="5">Thioredoxin reductase-like selenoprotein T</fullName>
    </submittedName>
</protein>
<proteinExistence type="evidence at transcript level"/>
<dbReference type="OrthoDB" id="60822at2759"/>
<dbReference type="InterPro" id="IPR036249">
    <property type="entry name" value="Thioredoxin-like_sf"/>
</dbReference>
<dbReference type="InterPro" id="IPR019389">
    <property type="entry name" value="Selenoprotein_T"/>
</dbReference>
<evidence type="ECO:0000313" key="4">
    <source>
        <dbReference type="EMBL" id="CAX73334.1"/>
    </source>
</evidence>
<dbReference type="GO" id="GO:0045454">
    <property type="term" value="P:cell redox homeostasis"/>
    <property type="evidence" value="ECO:0007669"/>
    <property type="project" value="TreeGrafter"/>
</dbReference>
<reference evidence="3" key="1">
    <citation type="journal article" date="2003" name="Nat. Genet.">
        <title>Evolutionary and biomedical implications of a Schistosoma japonicum complementary DNA resource.</title>
        <authorList>
            <person name="Hu W."/>
            <person name="Yan Q."/>
            <person name="Shen D.K."/>
            <person name="Liu F."/>
            <person name="Zhu Z.D."/>
            <person name="Song H.D."/>
            <person name="Xu X.R."/>
            <person name="Wang Z.J."/>
            <person name="Rong Y.P."/>
            <person name="Zeng L.C."/>
            <person name="Wu J."/>
            <person name="Zhang X."/>
            <person name="Wang J.J."/>
            <person name="Xu X.N."/>
            <person name="Wang S.Y."/>
            <person name="Fu G."/>
            <person name="Zhang X.L."/>
            <person name="Wang Z.Q."/>
            <person name="Brindley P.J."/>
            <person name="McManus D.P."/>
            <person name="Xue C.L."/>
            <person name="Feng Z."/>
            <person name="Chen Z."/>
            <person name="Han Z.G."/>
        </authorList>
    </citation>
    <scope>NUCLEOTIDE SEQUENCE</scope>
</reference>
<dbReference type="PANTHER" id="PTHR13544">
    <property type="entry name" value="SELENOPROTEIN T"/>
    <property type="match status" value="1"/>
</dbReference>
<keyword evidence="1" id="KW-0732">Signal</keyword>
<dbReference type="EMBL" id="SKCS01000333">
    <property type="protein sequence ID" value="TNN10876.1"/>
    <property type="molecule type" value="Genomic_DNA"/>
</dbReference>
<dbReference type="InterPro" id="IPR011893">
    <property type="entry name" value="Selenoprotein_Rdx-typ"/>
</dbReference>
<keyword evidence="6" id="KW-1185">Reference proteome</keyword>
<dbReference type="NCBIfam" id="TIGR02174">
    <property type="entry name" value="CXXU_selWTH"/>
    <property type="match status" value="1"/>
</dbReference>
<sequence>MSRIVLQKHPYFIIEGDTYPPPAWRNHLAKSLQLVKYSVILMTAFSFDPFGYLGYPTPNIVSYANQNKVSFCLITFLLGNIVEGQLLSTGAFEIYLDGIPIWSKLYTDRIPQPEELLQIIDNHLKLSDPGKTTHSIGPPL</sequence>
<dbReference type="EMBL" id="SKCS01000333">
    <property type="protein sequence ID" value="TNN10879.1"/>
    <property type="molecule type" value="Genomic_DNA"/>
</dbReference>
<dbReference type="PANTHER" id="PTHR13544:SF0">
    <property type="entry name" value="THIOREDOXIN REDUCTASE-LIKE SELENOPROTEIN T"/>
    <property type="match status" value="1"/>
</dbReference>